<feature type="domain" description="CheC-like protein" evidence="2">
    <location>
        <begin position="10"/>
        <end position="45"/>
    </location>
</feature>
<dbReference type="InterPro" id="IPR051469">
    <property type="entry name" value="FliN/MopA/SpaO"/>
</dbReference>
<dbReference type="Proteomes" id="UP000192936">
    <property type="component" value="Unassembled WGS sequence"/>
</dbReference>
<reference evidence="3 4" key="1">
    <citation type="submission" date="2017-04" db="EMBL/GenBank/DDBJ databases">
        <authorList>
            <person name="Afonso C.L."/>
            <person name="Miller P.J."/>
            <person name="Scott M.A."/>
            <person name="Spackman E."/>
            <person name="Goraichik I."/>
            <person name="Dimitrov K.M."/>
            <person name="Suarez D.L."/>
            <person name="Swayne D.E."/>
        </authorList>
    </citation>
    <scope>NUCLEOTIDE SEQUENCE [LARGE SCALE GENOMIC DNA]</scope>
    <source>
        <strain evidence="3 4">A2P</strain>
    </source>
</reference>
<accession>A0A1X7ESR8</accession>
<gene>
    <name evidence="3" type="ORF">SAMN02982917_1997</name>
</gene>
<dbReference type="SUPFAM" id="SSF103039">
    <property type="entry name" value="CheC-like"/>
    <property type="match status" value="1"/>
</dbReference>
<dbReference type="OrthoDB" id="274823at2"/>
<proteinExistence type="predicted"/>
<dbReference type="GO" id="GO:0006935">
    <property type="term" value="P:chemotaxis"/>
    <property type="evidence" value="ECO:0007669"/>
    <property type="project" value="UniProtKB-KW"/>
</dbReference>
<sequence>MTESKISGLAHDALTEVINIAMGNAATRLSKMLKDEVILSVPQVMVVTREAAVIRLPGMGVVPLVAVRERFTGEFSGCALLIFPEANSFELVRAALPEDCDAADIPAFRYEALNEIGNVILNGALSSIANSLHRSFLISLPEQLNGNGREILFGGEGCSPHEFILFVQVDFVVNAQSVSGYVLLTLDLPQLDELKAILDQLIETVIKAAS</sequence>
<dbReference type="PANTHER" id="PTHR43484:SF1">
    <property type="entry name" value="FLAGELLAR MOTOR SWITCH PROTEIN FLIN"/>
    <property type="match status" value="1"/>
</dbReference>
<dbReference type="PANTHER" id="PTHR43484">
    <property type="match status" value="1"/>
</dbReference>
<dbReference type="CDD" id="cd17910">
    <property type="entry name" value="CheC_ClassII"/>
    <property type="match status" value="1"/>
</dbReference>
<dbReference type="EMBL" id="FXAK01000003">
    <property type="protein sequence ID" value="SMF39520.1"/>
    <property type="molecule type" value="Genomic_DNA"/>
</dbReference>
<dbReference type="AlphaFoldDB" id="A0A1X7ESR8"/>
<dbReference type="GO" id="GO:0016787">
    <property type="term" value="F:hydrolase activity"/>
    <property type="evidence" value="ECO:0007669"/>
    <property type="project" value="InterPro"/>
</dbReference>
<evidence type="ECO:0000313" key="3">
    <source>
        <dbReference type="EMBL" id="SMF39520.1"/>
    </source>
</evidence>
<evidence type="ECO:0000256" key="1">
    <source>
        <dbReference type="ARBA" id="ARBA00022500"/>
    </source>
</evidence>
<organism evidence="3 4">
    <name type="scientific">Azospirillum oryzae</name>
    <dbReference type="NCBI Taxonomy" id="286727"/>
    <lineage>
        <taxon>Bacteria</taxon>
        <taxon>Pseudomonadati</taxon>
        <taxon>Pseudomonadota</taxon>
        <taxon>Alphaproteobacteria</taxon>
        <taxon>Rhodospirillales</taxon>
        <taxon>Azospirillaceae</taxon>
        <taxon>Azospirillum</taxon>
    </lineage>
</organism>
<dbReference type="STRING" id="286727.SAMN02982917_1997"/>
<evidence type="ECO:0000313" key="4">
    <source>
        <dbReference type="Proteomes" id="UP000192936"/>
    </source>
</evidence>
<evidence type="ECO:0000259" key="2">
    <source>
        <dbReference type="Pfam" id="PF04509"/>
    </source>
</evidence>
<dbReference type="InterPro" id="IPR028976">
    <property type="entry name" value="CheC-like_sf"/>
</dbReference>
<dbReference type="Gene3D" id="3.40.1550.10">
    <property type="entry name" value="CheC-like"/>
    <property type="match status" value="1"/>
</dbReference>
<dbReference type="InterPro" id="IPR007597">
    <property type="entry name" value="CheC"/>
</dbReference>
<name>A0A1X7ESR8_9PROT</name>
<keyword evidence="1" id="KW-0145">Chemotaxis</keyword>
<dbReference type="Pfam" id="PF04509">
    <property type="entry name" value="CheC"/>
    <property type="match status" value="1"/>
</dbReference>
<protein>
    <submittedName>
        <fullName evidence="3">Chemotaxis protein CheC</fullName>
    </submittedName>
</protein>